<dbReference type="GO" id="GO:0006325">
    <property type="term" value="P:chromatin organization"/>
    <property type="evidence" value="ECO:0007669"/>
    <property type="project" value="UniProtKB-KW"/>
</dbReference>
<feature type="compositionally biased region" description="Low complexity" evidence="8">
    <location>
        <begin position="460"/>
        <end position="479"/>
    </location>
</feature>
<keyword evidence="6" id="KW-0539">Nucleus</keyword>
<dbReference type="Pfam" id="PF00397">
    <property type="entry name" value="WW"/>
    <property type="match status" value="1"/>
</dbReference>
<feature type="compositionally biased region" description="Low complexity" evidence="8">
    <location>
        <begin position="243"/>
        <end position="265"/>
    </location>
</feature>
<dbReference type="InterPro" id="IPR036020">
    <property type="entry name" value="WW_dom_sf"/>
</dbReference>
<accession>A0A673C2R1</accession>
<dbReference type="SUPFAM" id="SSF51045">
    <property type="entry name" value="WW domain"/>
    <property type="match status" value="1"/>
</dbReference>
<keyword evidence="9" id="KW-0812">Transmembrane</keyword>
<dbReference type="SMART" id="SM00456">
    <property type="entry name" value="WW"/>
    <property type="match status" value="1"/>
</dbReference>
<evidence type="ECO:0000313" key="12">
    <source>
        <dbReference type="Proteomes" id="UP000472271"/>
    </source>
</evidence>
<dbReference type="InterPro" id="IPR038867">
    <property type="entry name" value="WAC"/>
</dbReference>
<evidence type="ECO:0000256" key="2">
    <source>
        <dbReference type="ARBA" id="ARBA00022853"/>
    </source>
</evidence>
<dbReference type="PROSITE" id="PS01159">
    <property type="entry name" value="WW_DOMAIN_1"/>
    <property type="match status" value="1"/>
</dbReference>
<gene>
    <name evidence="11" type="primary">waca</name>
</gene>
<feature type="transmembrane region" description="Helical" evidence="9">
    <location>
        <begin position="205"/>
        <end position="222"/>
    </location>
</feature>
<feature type="region of interest" description="Disordered" evidence="8">
    <location>
        <begin position="242"/>
        <end position="271"/>
    </location>
</feature>
<keyword evidence="5" id="KW-0804">Transcription</keyword>
<feature type="region of interest" description="Disordered" evidence="8">
    <location>
        <begin position="354"/>
        <end position="483"/>
    </location>
</feature>
<reference evidence="11" key="2">
    <citation type="submission" date="2025-08" db="UniProtKB">
        <authorList>
            <consortium name="Ensembl"/>
        </authorList>
    </citation>
    <scope>IDENTIFICATION</scope>
</reference>
<evidence type="ECO:0000256" key="3">
    <source>
        <dbReference type="ARBA" id="ARBA00023015"/>
    </source>
</evidence>
<keyword evidence="4" id="KW-0175">Coiled coil</keyword>
<dbReference type="CDD" id="cd00201">
    <property type="entry name" value="WW"/>
    <property type="match status" value="1"/>
</dbReference>
<feature type="compositionally biased region" description="Polar residues" evidence="8">
    <location>
        <begin position="19"/>
        <end position="30"/>
    </location>
</feature>
<name>A0A673C2R1_9TELE</name>
<feature type="compositionally biased region" description="Basic residues" evidence="8">
    <location>
        <begin position="71"/>
        <end position="81"/>
    </location>
</feature>
<dbReference type="GO" id="GO:0010506">
    <property type="term" value="P:regulation of autophagy"/>
    <property type="evidence" value="ECO:0007669"/>
    <property type="project" value="TreeGrafter"/>
</dbReference>
<keyword evidence="9" id="KW-1133">Transmembrane helix</keyword>
<dbReference type="PROSITE" id="PS50020">
    <property type="entry name" value="WW_DOMAIN_2"/>
    <property type="match status" value="1"/>
</dbReference>
<protein>
    <recommendedName>
        <fullName evidence="7">WW domain-containing adapter protein with coiled-coil</fullName>
    </recommendedName>
</protein>
<proteinExistence type="predicted"/>
<dbReference type="GO" id="GO:1904263">
    <property type="term" value="P:positive regulation of TORC1 signaling"/>
    <property type="evidence" value="ECO:0007669"/>
    <property type="project" value="TreeGrafter"/>
</dbReference>
<evidence type="ECO:0000256" key="9">
    <source>
        <dbReference type="SAM" id="Phobius"/>
    </source>
</evidence>
<dbReference type="InterPro" id="IPR001202">
    <property type="entry name" value="WW_dom"/>
</dbReference>
<dbReference type="FunFam" id="2.20.70.10:FF:000020">
    <property type="entry name" value="WW domain-containing adapter protein with coiled-coil isoform X1"/>
    <property type="match status" value="1"/>
</dbReference>
<feature type="compositionally biased region" description="Low complexity" evidence="8">
    <location>
        <begin position="89"/>
        <end position="112"/>
    </location>
</feature>
<dbReference type="Gene3D" id="2.20.70.10">
    <property type="match status" value="1"/>
</dbReference>
<comment type="subcellular location">
    <subcellularLocation>
        <location evidence="1">Nucleus</location>
    </subcellularLocation>
</comment>
<feature type="domain" description="WW" evidence="10">
    <location>
        <begin position="125"/>
        <end position="152"/>
    </location>
</feature>
<evidence type="ECO:0000313" key="11">
    <source>
        <dbReference type="Ensembl" id="ENSSORP00005047227.1"/>
    </source>
</evidence>
<dbReference type="GO" id="GO:0003682">
    <property type="term" value="F:chromatin binding"/>
    <property type="evidence" value="ECO:0007669"/>
    <property type="project" value="TreeGrafter"/>
</dbReference>
<evidence type="ECO:0000256" key="6">
    <source>
        <dbReference type="ARBA" id="ARBA00023242"/>
    </source>
</evidence>
<sequence>MYARKQPRLGDGCDRRDSQPYQTLKYSSKTHPGGDHRHEKMRTDSDVTPPCKMLRRSDSPENKHIDSTGHSRGKAVHTHRARDRDGGTSYSPPENSHNHSSLHSSNSHTNPSKTSDTPYEPGDDWSEHISSSGKKYYYNCRTEVSQWEKPKEWLEREHRQKEATKTAVVNSFPKDRDYRREAMQATAAPSFGASKCDPVCHCTCSVYISTCLVFLLLLFGFIKGMNTFYYCLFQVEKPTATLPQSQSSSSGSGSLNQSSGPPGSSASTVPVSPVLQSPAPPLLQDPTLLRQFLPALQTALQINNASVDMSKINEVLTAAVTQASLQSMLHKILTAGPSAFNITTILSQAAQLSNQAQQSNQSPMSLTSDASSPRSYVSPRISTPQTNAGPLKPLLSTQPVISQPKASTPAVKQASHSQPTSQQPLSSEKQHSYDATTSSPRTLQRQGSQRSPSPGPNHVSSSSNNTSNSTSAPPSASATRPPCSFTPTLAAHFNENLIKHVQGWPAEHAEKQASRLREEAHTMGSICMSENCTELKNLRSLVRVCEIQATLREQRILFLRQQIKELEKLKNQNSFMV</sequence>
<feature type="compositionally biased region" description="Basic and acidic residues" evidence="8">
    <location>
        <begin position="55"/>
        <end position="69"/>
    </location>
</feature>
<feature type="compositionally biased region" description="Polar residues" evidence="8">
    <location>
        <begin position="414"/>
        <end position="452"/>
    </location>
</feature>
<keyword evidence="12" id="KW-1185">Reference proteome</keyword>
<organism evidence="11 12">
    <name type="scientific">Sphaeramia orbicularis</name>
    <name type="common">orbiculate cardinalfish</name>
    <dbReference type="NCBI Taxonomy" id="375764"/>
    <lineage>
        <taxon>Eukaryota</taxon>
        <taxon>Metazoa</taxon>
        <taxon>Chordata</taxon>
        <taxon>Craniata</taxon>
        <taxon>Vertebrata</taxon>
        <taxon>Euteleostomi</taxon>
        <taxon>Actinopterygii</taxon>
        <taxon>Neopterygii</taxon>
        <taxon>Teleostei</taxon>
        <taxon>Neoteleostei</taxon>
        <taxon>Acanthomorphata</taxon>
        <taxon>Gobiaria</taxon>
        <taxon>Kurtiformes</taxon>
        <taxon>Apogonoidei</taxon>
        <taxon>Apogonidae</taxon>
        <taxon>Apogoninae</taxon>
        <taxon>Sphaeramia</taxon>
    </lineage>
</organism>
<dbReference type="GO" id="GO:0005634">
    <property type="term" value="C:nucleus"/>
    <property type="evidence" value="ECO:0007669"/>
    <property type="project" value="UniProtKB-SubCell"/>
</dbReference>
<dbReference type="PANTHER" id="PTHR15911:SF6">
    <property type="entry name" value="WW DOMAIN-CONTAINING ADAPTER PROTEIN WITH COILED-COIL"/>
    <property type="match status" value="1"/>
</dbReference>
<evidence type="ECO:0000256" key="7">
    <source>
        <dbReference type="ARBA" id="ARBA00073444"/>
    </source>
</evidence>
<dbReference type="GO" id="GO:0000993">
    <property type="term" value="F:RNA polymerase II complex binding"/>
    <property type="evidence" value="ECO:0007669"/>
    <property type="project" value="TreeGrafter"/>
</dbReference>
<reference evidence="11" key="1">
    <citation type="submission" date="2019-06" db="EMBL/GenBank/DDBJ databases">
        <authorList>
            <consortium name="Wellcome Sanger Institute Data Sharing"/>
        </authorList>
    </citation>
    <scope>NUCLEOTIDE SEQUENCE [LARGE SCALE GENOMIC DNA]</scope>
</reference>
<feature type="compositionally biased region" description="Basic and acidic residues" evidence="8">
    <location>
        <begin position="32"/>
        <end position="45"/>
    </location>
</feature>
<keyword evidence="9" id="KW-0472">Membrane</keyword>
<dbReference type="Proteomes" id="UP000472271">
    <property type="component" value="Chromosome 20"/>
</dbReference>
<evidence type="ECO:0000256" key="4">
    <source>
        <dbReference type="ARBA" id="ARBA00023054"/>
    </source>
</evidence>
<dbReference type="PANTHER" id="PTHR15911">
    <property type="entry name" value="WW DOMAIN-CONTAINING ADAPTER PROTEIN WITH COILED-COIL"/>
    <property type="match status" value="1"/>
</dbReference>
<evidence type="ECO:0000256" key="1">
    <source>
        <dbReference type="ARBA" id="ARBA00004123"/>
    </source>
</evidence>
<dbReference type="Ensembl" id="ENSSORT00005048400.1">
    <property type="protein sequence ID" value="ENSSORP00005047227.1"/>
    <property type="gene ID" value="ENSSORG00005021551.1"/>
</dbReference>
<keyword evidence="2" id="KW-0156">Chromatin regulator</keyword>
<reference evidence="11" key="3">
    <citation type="submission" date="2025-09" db="UniProtKB">
        <authorList>
            <consortium name="Ensembl"/>
        </authorList>
    </citation>
    <scope>IDENTIFICATION</scope>
</reference>
<feature type="region of interest" description="Disordered" evidence="8">
    <location>
        <begin position="1"/>
        <end position="126"/>
    </location>
</feature>
<feature type="compositionally biased region" description="Polar residues" evidence="8">
    <location>
        <begin position="395"/>
        <end position="406"/>
    </location>
</feature>
<dbReference type="AlphaFoldDB" id="A0A673C2R1"/>
<evidence type="ECO:0000256" key="8">
    <source>
        <dbReference type="SAM" id="MobiDB-lite"/>
    </source>
</evidence>
<evidence type="ECO:0000259" key="10">
    <source>
        <dbReference type="PROSITE" id="PS50020"/>
    </source>
</evidence>
<evidence type="ECO:0000256" key="5">
    <source>
        <dbReference type="ARBA" id="ARBA00023163"/>
    </source>
</evidence>
<feature type="compositionally biased region" description="Polar residues" evidence="8">
    <location>
        <begin position="363"/>
        <end position="388"/>
    </location>
</feature>
<keyword evidence="3" id="KW-0805">Transcription regulation</keyword>